<dbReference type="Proteomes" id="UP000769766">
    <property type="component" value="Unassembled WGS sequence"/>
</dbReference>
<sequence length="253" mass="27771">MRRYTARVVALLLIPLVASCQTFGMKKPVPKPLGSFQRIDRGKYAVKIDLLSPEQSRQHFGVNLNEIGIQAVNIELENKNAAPLQLNLDDIYFKDQDKYLYRPLTLDRLAKKIYESNKYKEMANYGARDAGIYGAAGAVIGAVGALILGGTDSVARGGAIGGWGGASAGAIKGANQAKEQATERIKDGLGELMMTSNKIPEDSKVKGLVFFQILPEEVRSLKTLEIHLTETETRNKLNLELELQVAPEDARRK</sequence>
<reference evidence="2" key="1">
    <citation type="submission" date="2020-07" db="EMBL/GenBank/DDBJ databases">
        <title>Huge and variable diversity of episymbiotic CPR bacteria and DPANN archaea in groundwater ecosystems.</title>
        <authorList>
            <person name="He C.Y."/>
            <person name="Keren R."/>
            <person name="Whittaker M."/>
            <person name="Farag I.F."/>
            <person name="Doudna J."/>
            <person name="Cate J.H.D."/>
            <person name="Banfield J.F."/>
        </authorList>
    </citation>
    <scope>NUCLEOTIDE SEQUENCE</scope>
    <source>
        <strain evidence="2">NC_groundwater_672_Ag_B-0.1um_62_36</strain>
    </source>
</reference>
<evidence type="ECO:0000313" key="3">
    <source>
        <dbReference type="Proteomes" id="UP000769766"/>
    </source>
</evidence>
<feature type="chain" id="PRO_5037526756" evidence="1">
    <location>
        <begin position="21"/>
        <end position="253"/>
    </location>
</feature>
<feature type="signal peptide" evidence="1">
    <location>
        <begin position="1"/>
        <end position="20"/>
    </location>
</feature>
<keyword evidence="1" id="KW-0732">Signal</keyword>
<dbReference type="EMBL" id="JACPRF010000423">
    <property type="protein sequence ID" value="MBI2877968.1"/>
    <property type="molecule type" value="Genomic_DNA"/>
</dbReference>
<organism evidence="2 3">
    <name type="scientific">Tectimicrobiota bacterium</name>
    <dbReference type="NCBI Taxonomy" id="2528274"/>
    <lineage>
        <taxon>Bacteria</taxon>
        <taxon>Pseudomonadati</taxon>
        <taxon>Nitrospinota/Tectimicrobiota group</taxon>
        <taxon>Candidatus Tectimicrobiota</taxon>
    </lineage>
</organism>
<proteinExistence type="predicted"/>
<dbReference type="PROSITE" id="PS51257">
    <property type="entry name" value="PROKAR_LIPOPROTEIN"/>
    <property type="match status" value="1"/>
</dbReference>
<gene>
    <name evidence="2" type="ORF">HYY20_13915</name>
</gene>
<evidence type="ECO:0000256" key="1">
    <source>
        <dbReference type="SAM" id="SignalP"/>
    </source>
</evidence>
<name>A0A932CR79_UNCTE</name>
<dbReference type="AlphaFoldDB" id="A0A932CR79"/>
<comment type="caution">
    <text evidence="2">The sequence shown here is derived from an EMBL/GenBank/DDBJ whole genome shotgun (WGS) entry which is preliminary data.</text>
</comment>
<protein>
    <submittedName>
        <fullName evidence="2">Uncharacterized protein</fullName>
    </submittedName>
</protein>
<accession>A0A932CR79</accession>
<evidence type="ECO:0000313" key="2">
    <source>
        <dbReference type="EMBL" id="MBI2877968.1"/>
    </source>
</evidence>